<evidence type="ECO:0000313" key="1">
    <source>
        <dbReference type="EMBL" id="KAG0540313.1"/>
    </source>
</evidence>
<reference evidence="1" key="2">
    <citation type="submission" date="2020-10" db="EMBL/GenBank/DDBJ databases">
        <authorList>
            <person name="Cooper E.A."/>
            <person name="Brenton Z.W."/>
            <person name="Flinn B.S."/>
            <person name="Jenkins J."/>
            <person name="Shu S."/>
            <person name="Flowers D."/>
            <person name="Luo F."/>
            <person name="Wang Y."/>
            <person name="Xia P."/>
            <person name="Barry K."/>
            <person name="Daum C."/>
            <person name="Lipzen A."/>
            <person name="Yoshinaga Y."/>
            <person name="Schmutz J."/>
            <person name="Saski C."/>
            <person name="Vermerris W."/>
            <person name="Kresovich S."/>
        </authorList>
    </citation>
    <scope>NUCLEOTIDE SEQUENCE</scope>
</reference>
<accession>A0A921UQ40</accession>
<gene>
    <name evidence="1" type="ORF">BDA96_03G398000</name>
</gene>
<dbReference type="InterPro" id="IPR050058">
    <property type="entry name" value="Ala-tRNA_ligase"/>
</dbReference>
<dbReference type="SUPFAM" id="SSF55681">
    <property type="entry name" value="Class II aaRS and biotin synthetases"/>
    <property type="match status" value="1"/>
</dbReference>
<dbReference type="PANTHER" id="PTHR11777:SF9">
    <property type="entry name" value="ALANINE--TRNA LIGASE, CYTOPLASMIC"/>
    <property type="match status" value="1"/>
</dbReference>
<dbReference type="InterPro" id="IPR045864">
    <property type="entry name" value="aa-tRNA-synth_II/BPL/LPL"/>
</dbReference>
<dbReference type="Gene3D" id="3.30.930.10">
    <property type="entry name" value="Bira Bifunctional Protein, Domain 2"/>
    <property type="match status" value="1"/>
</dbReference>
<proteinExistence type="predicted"/>
<dbReference type="Proteomes" id="UP000807115">
    <property type="component" value="Chromosome 3"/>
</dbReference>
<name>A0A921UQ40_SORBI</name>
<dbReference type="EMBL" id="CM027682">
    <property type="protein sequence ID" value="KAG0540313.1"/>
    <property type="molecule type" value="Genomic_DNA"/>
</dbReference>
<organism evidence="1 2">
    <name type="scientific">Sorghum bicolor</name>
    <name type="common">Sorghum</name>
    <name type="synonym">Sorghum vulgare</name>
    <dbReference type="NCBI Taxonomy" id="4558"/>
    <lineage>
        <taxon>Eukaryota</taxon>
        <taxon>Viridiplantae</taxon>
        <taxon>Streptophyta</taxon>
        <taxon>Embryophyta</taxon>
        <taxon>Tracheophyta</taxon>
        <taxon>Spermatophyta</taxon>
        <taxon>Magnoliopsida</taxon>
        <taxon>Liliopsida</taxon>
        <taxon>Poales</taxon>
        <taxon>Poaceae</taxon>
        <taxon>PACMAD clade</taxon>
        <taxon>Panicoideae</taxon>
        <taxon>Andropogonodae</taxon>
        <taxon>Andropogoneae</taxon>
        <taxon>Sorghinae</taxon>
        <taxon>Sorghum</taxon>
    </lineage>
</organism>
<protein>
    <submittedName>
        <fullName evidence="1">Uncharacterized protein</fullName>
    </submittedName>
</protein>
<reference evidence="1" key="1">
    <citation type="journal article" date="2019" name="BMC Genomics">
        <title>A new reference genome for Sorghum bicolor reveals high levels of sequence similarity between sweet and grain genotypes: implications for the genetics of sugar metabolism.</title>
        <authorList>
            <person name="Cooper E.A."/>
            <person name="Brenton Z.W."/>
            <person name="Flinn B.S."/>
            <person name="Jenkins J."/>
            <person name="Shu S."/>
            <person name="Flowers D."/>
            <person name="Luo F."/>
            <person name="Wang Y."/>
            <person name="Xia P."/>
            <person name="Barry K."/>
            <person name="Daum C."/>
            <person name="Lipzen A."/>
            <person name="Yoshinaga Y."/>
            <person name="Schmutz J."/>
            <person name="Saski C."/>
            <person name="Vermerris W."/>
            <person name="Kresovich S."/>
        </authorList>
    </citation>
    <scope>NUCLEOTIDE SEQUENCE</scope>
</reference>
<evidence type="ECO:0000313" key="2">
    <source>
        <dbReference type="Proteomes" id="UP000807115"/>
    </source>
</evidence>
<comment type="caution">
    <text evidence="1">The sequence shown here is derived from an EMBL/GenBank/DDBJ whole genome shotgun (WGS) entry which is preliminary data.</text>
</comment>
<dbReference type="AlphaFoldDB" id="A0A921UQ40"/>
<dbReference type="PANTHER" id="PTHR11777">
    <property type="entry name" value="ALANYL-TRNA SYNTHETASE"/>
    <property type="match status" value="1"/>
</dbReference>
<sequence>MAPRESRAAPEWDAAQVRELFFSYSRGRGYKFLPSGPVLPVGDSKGPFHGALDHFNQAFLGPAPWSHGHAGSAFSLHCINMSDMLVDFSDPSHHSLMDIFCNWFVGSTSNSDAIHCVLNFLTGVLYRTFIAFASFL</sequence>